<keyword evidence="1 2" id="KW-0694">RNA-binding</keyword>
<name>A0A9K3PNR0_9STRA</name>
<dbReference type="EMBL" id="JAGRRH010000016">
    <property type="protein sequence ID" value="KAG7354147.1"/>
    <property type="molecule type" value="Genomic_DNA"/>
</dbReference>
<sequence>MSSQEEEFTGIGFSSTESINETTTTPTTSTTTVNPQQQPQFVPASTLSSSSDPPFVTSNDSSSVIDPIQGLSLLSSTLEAEAQSARIRAMEIVRKFQTTTSHHPPFGTSSGMTITVPKYNTPDNIVSTRETAAELKRKRDACLEKLKQREHRALVKNLEYLARVEEDRLQQRLEQIEQAKAYEQQVNENYQSFHNQRQRQGGKYNNNNNNNNLNNFVVSTSQAGIGTEQRQKVEDKRKRSTHVSTMDSVAIYVANLPASADEALLQNLFGCHGSIRKLHFYVDKTTGRPKGDALVIYSLPEEHSKSALLDSVCSQLNGCELPGSSEPLLVQPSDPLHKLKSKKTKEEETNSSNSNRNTNDQSYYGPSFSEQSTAKENTTNANCISTVSQFEPTLSNSAESIEQGKEEEDDDDDDLDNFFSSLE</sequence>
<dbReference type="PROSITE" id="PS50102">
    <property type="entry name" value="RRM"/>
    <property type="match status" value="1"/>
</dbReference>
<evidence type="ECO:0000256" key="2">
    <source>
        <dbReference type="PROSITE-ProRule" id="PRU00176"/>
    </source>
</evidence>
<dbReference type="InterPro" id="IPR000504">
    <property type="entry name" value="RRM_dom"/>
</dbReference>
<dbReference type="PANTHER" id="PTHR10352">
    <property type="entry name" value="EUKARYOTIC TRANSLATION INITIATION FACTOR 3 SUBUNIT G"/>
    <property type="match status" value="1"/>
</dbReference>
<dbReference type="AlphaFoldDB" id="A0A9K3PNR0"/>
<feature type="compositionally biased region" description="Polar residues" evidence="3">
    <location>
        <begin position="360"/>
        <end position="400"/>
    </location>
</feature>
<feature type="region of interest" description="Disordered" evidence="3">
    <location>
        <begin position="1"/>
        <end position="61"/>
    </location>
</feature>
<feature type="region of interest" description="Disordered" evidence="3">
    <location>
        <begin position="324"/>
        <end position="423"/>
    </location>
</feature>
<feature type="compositionally biased region" description="Acidic residues" evidence="3">
    <location>
        <begin position="405"/>
        <end position="416"/>
    </location>
</feature>
<evidence type="ECO:0000313" key="6">
    <source>
        <dbReference type="Proteomes" id="UP000693970"/>
    </source>
</evidence>
<dbReference type="Proteomes" id="UP000693970">
    <property type="component" value="Unassembled WGS sequence"/>
</dbReference>
<gene>
    <name evidence="5" type="ORF">IV203_003503</name>
</gene>
<reference evidence="5" key="2">
    <citation type="submission" date="2021-04" db="EMBL/GenBank/DDBJ databases">
        <authorList>
            <person name="Podell S."/>
        </authorList>
    </citation>
    <scope>NUCLEOTIDE SEQUENCE</scope>
    <source>
        <strain evidence="5">Hildebrandi</strain>
    </source>
</reference>
<accession>A0A9K3PNR0</accession>
<dbReference type="OrthoDB" id="49491at2759"/>
<feature type="compositionally biased region" description="Low complexity" evidence="3">
    <location>
        <begin position="350"/>
        <end position="359"/>
    </location>
</feature>
<keyword evidence="6" id="KW-1185">Reference proteome</keyword>
<dbReference type="Pfam" id="PF00076">
    <property type="entry name" value="RRM_1"/>
    <property type="match status" value="1"/>
</dbReference>
<proteinExistence type="predicted"/>
<feature type="compositionally biased region" description="Polar residues" evidence="3">
    <location>
        <begin position="45"/>
        <end position="61"/>
    </location>
</feature>
<comment type="caution">
    <text evidence="5">The sequence shown here is derived from an EMBL/GenBank/DDBJ whole genome shotgun (WGS) entry which is preliminary data.</text>
</comment>
<reference evidence="5" key="1">
    <citation type="journal article" date="2021" name="Sci. Rep.">
        <title>Diploid genomic architecture of Nitzschia inconspicua, an elite biomass production diatom.</title>
        <authorList>
            <person name="Oliver A."/>
            <person name="Podell S."/>
            <person name="Pinowska A."/>
            <person name="Traller J.C."/>
            <person name="Smith S.R."/>
            <person name="McClure R."/>
            <person name="Beliaev A."/>
            <person name="Bohutskyi P."/>
            <person name="Hill E.A."/>
            <person name="Rabines A."/>
            <person name="Zheng H."/>
            <person name="Allen L.Z."/>
            <person name="Kuo A."/>
            <person name="Grigoriev I.V."/>
            <person name="Allen A.E."/>
            <person name="Hazlebeck D."/>
            <person name="Allen E.E."/>
        </authorList>
    </citation>
    <scope>NUCLEOTIDE SEQUENCE</scope>
    <source>
        <strain evidence="5">Hildebrandi</strain>
    </source>
</reference>
<feature type="domain" description="RRM" evidence="4">
    <location>
        <begin position="249"/>
        <end position="335"/>
    </location>
</feature>
<evidence type="ECO:0000256" key="3">
    <source>
        <dbReference type="SAM" id="MobiDB-lite"/>
    </source>
</evidence>
<evidence type="ECO:0000313" key="5">
    <source>
        <dbReference type="EMBL" id="KAG7354147.1"/>
    </source>
</evidence>
<protein>
    <submittedName>
        <fullName evidence="5">RNA recognition motif containing protein</fullName>
    </submittedName>
</protein>
<organism evidence="5 6">
    <name type="scientific">Nitzschia inconspicua</name>
    <dbReference type="NCBI Taxonomy" id="303405"/>
    <lineage>
        <taxon>Eukaryota</taxon>
        <taxon>Sar</taxon>
        <taxon>Stramenopiles</taxon>
        <taxon>Ochrophyta</taxon>
        <taxon>Bacillariophyta</taxon>
        <taxon>Bacillariophyceae</taxon>
        <taxon>Bacillariophycidae</taxon>
        <taxon>Bacillariales</taxon>
        <taxon>Bacillariaceae</taxon>
        <taxon>Nitzschia</taxon>
    </lineage>
</organism>
<feature type="compositionally biased region" description="Low complexity" evidence="3">
    <location>
        <begin position="13"/>
        <end position="43"/>
    </location>
</feature>
<evidence type="ECO:0000259" key="4">
    <source>
        <dbReference type="PROSITE" id="PS50102"/>
    </source>
</evidence>
<evidence type="ECO:0000256" key="1">
    <source>
        <dbReference type="ARBA" id="ARBA00022884"/>
    </source>
</evidence>
<dbReference type="GO" id="GO:0003723">
    <property type="term" value="F:RNA binding"/>
    <property type="evidence" value="ECO:0007669"/>
    <property type="project" value="UniProtKB-UniRule"/>
</dbReference>
<dbReference type="SMART" id="SM00360">
    <property type="entry name" value="RRM"/>
    <property type="match status" value="1"/>
</dbReference>